<dbReference type="CDD" id="cd02674">
    <property type="entry name" value="Peptidase_C19R"/>
    <property type="match status" value="1"/>
</dbReference>
<accession>A0A8K0CK92</accession>
<dbReference type="EC" id="3.4.19.12" evidence="2"/>
<comment type="similarity">
    <text evidence="2">Belongs to the peptidase C19 family.</text>
</comment>
<feature type="region of interest" description="Disordered" evidence="3">
    <location>
        <begin position="1"/>
        <end position="41"/>
    </location>
</feature>
<dbReference type="InterPro" id="IPR028889">
    <property type="entry name" value="USP"/>
</dbReference>
<feature type="compositionally biased region" description="Basic and acidic residues" evidence="3">
    <location>
        <begin position="109"/>
        <end position="123"/>
    </location>
</feature>
<proteinExistence type="inferred from homology"/>
<feature type="region of interest" description="Disordered" evidence="3">
    <location>
        <begin position="262"/>
        <end position="281"/>
    </location>
</feature>
<dbReference type="PANTHER" id="PTHR21646">
    <property type="entry name" value="UBIQUITIN CARBOXYL-TERMINAL HYDROLASE"/>
    <property type="match status" value="1"/>
</dbReference>
<evidence type="ECO:0000313" key="6">
    <source>
        <dbReference type="Proteomes" id="UP000801492"/>
    </source>
</evidence>
<dbReference type="GO" id="GO:0016579">
    <property type="term" value="P:protein deubiquitination"/>
    <property type="evidence" value="ECO:0007669"/>
    <property type="project" value="InterPro"/>
</dbReference>
<keyword evidence="2" id="KW-0645">Protease</keyword>
<sequence length="906" mass="101881">MPVLSPRRSSASALTGSYRSTFSSSSIDRPYYNSSNSYTPRINTYSERFSTRSYIDSDGRRVYSRQGSITEDGITTRFKEETREGSARRDSLGRDSGISSIRENSILDAPRRDSSLSRGESRSRVSAISVAESVAEMRNKYSPSNYVPACMRNNDNITRSKSINDIGKPPIERSEKSSMKIKVNDSFNYSNGLGVTNLSNNTNSLEKMCDNVLNEDDNGNRASVAEIRKKFDQSVPYKGSKTENLSVEGTGIKISENRFKKQDSLESLSTNKSKFSKSKKNDISAINKKNDSLMFINGHSMAKKDKILHGTENEKNDSLLESRNYEKRPAKLSKLEVNGCTSKQQQQIGSSKDKQQKQTNEDELDVTVGIESNFDSSAQKCPVSDINNFENGTKLNVSDQLNGTGALQNGHEVGRAPNDLHTEVESENNAEVSDNTEEFYRNFNHTSNFASYIPSKDLQQGDSESNEETRIMNGGDISTAQGNDMENRNFVGENSRYYQTSKINNDISASPRLNRAISQNASAASSGASSTTNNITSHNYQRATNSLEREEKARGSSPIKNQGLNGLKNIGNTCFMNSVIQCLSNTKLLLEYVKNDTYISDINTSISSMKGALIKAFSQVIKELWSEDSSDRVVNTLSLKSQIQRFAPRFMGYSQQDAQEFLRYLLEGLHEDVNRVTTKPTPILTEIDEKLSDAEKASESWQRYLRMDNSKVVDIFVGQLKSTLRCTHCGHCSVTFDPFWDLSLPIPQRAGQLRLQQCLDYFTREETLDGDEKPTCSKCKERRKCTKSFTIQKFPKILVIHLKRFSPTERFRGKLSVTIDFPLEGLDMRNYAAETSLTECRYNLYAISNHSGTTYSGHYTAYCRHPYSHAWHEYNDSRVSSISSKALVSGEAYVLFYELDNQKSHL</sequence>
<dbReference type="PROSITE" id="PS00973">
    <property type="entry name" value="USP_2"/>
    <property type="match status" value="1"/>
</dbReference>
<dbReference type="PANTHER" id="PTHR21646:SF23">
    <property type="entry name" value="UBIQUITIN CARBOXYL-TERMINAL HYDROLASE USP2"/>
    <property type="match status" value="1"/>
</dbReference>
<dbReference type="GO" id="GO:0004843">
    <property type="term" value="F:cysteine-type deubiquitinase activity"/>
    <property type="evidence" value="ECO:0007669"/>
    <property type="project" value="UniProtKB-UniRule"/>
</dbReference>
<dbReference type="PROSITE" id="PS00972">
    <property type="entry name" value="USP_1"/>
    <property type="match status" value="1"/>
</dbReference>
<comment type="caution">
    <text evidence="5">The sequence shown here is derived from an EMBL/GenBank/DDBJ whole genome shotgun (WGS) entry which is preliminary data.</text>
</comment>
<feature type="compositionally biased region" description="Polar residues" evidence="3">
    <location>
        <begin position="339"/>
        <end position="350"/>
    </location>
</feature>
<feature type="region of interest" description="Disordered" evidence="3">
    <location>
        <begin position="518"/>
        <end position="561"/>
    </location>
</feature>
<keyword evidence="6" id="KW-1185">Reference proteome</keyword>
<feature type="region of interest" description="Disordered" evidence="3">
    <location>
        <begin position="336"/>
        <end position="362"/>
    </location>
</feature>
<dbReference type="InterPro" id="IPR050185">
    <property type="entry name" value="Ub_carboxyl-term_hydrolase"/>
</dbReference>
<dbReference type="InterPro" id="IPR018200">
    <property type="entry name" value="USP_CS"/>
</dbReference>
<evidence type="ECO:0000256" key="3">
    <source>
        <dbReference type="SAM" id="MobiDB-lite"/>
    </source>
</evidence>
<dbReference type="EMBL" id="VTPC01089954">
    <property type="protein sequence ID" value="KAF2885430.1"/>
    <property type="molecule type" value="Genomic_DNA"/>
</dbReference>
<feature type="compositionally biased region" description="Polar residues" evidence="3">
    <location>
        <begin position="32"/>
        <end position="41"/>
    </location>
</feature>
<feature type="compositionally biased region" description="Low complexity" evidence="3">
    <location>
        <begin position="17"/>
        <end position="26"/>
    </location>
</feature>
<evidence type="ECO:0000259" key="4">
    <source>
        <dbReference type="PROSITE" id="PS50235"/>
    </source>
</evidence>
<dbReference type="AlphaFoldDB" id="A0A8K0CK92"/>
<keyword evidence="2" id="KW-0788">Thiol protease</keyword>
<dbReference type="PROSITE" id="PS50235">
    <property type="entry name" value="USP_3"/>
    <property type="match status" value="1"/>
</dbReference>
<feature type="domain" description="USP" evidence="4">
    <location>
        <begin position="565"/>
        <end position="900"/>
    </location>
</feature>
<dbReference type="Pfam" id="PF00443">
    <property type="entry name" value="UCH"/>
    <property type="match status" value="1"/>
</dbReference>
<evidence type="ECO:0000256" key="2">
    <source>
        <dbReference type="RuleBase" id="RU366025"/>
    </source>
</evidence>
<dbReference type="InterPro" id="IPR038765">
    <property type="entry name" value="Papain-like_cys_pep_sf"/>
</dbReference>
<dbReference type="InterPro" id="IPR001394">
    <property type="entry name" value="Peptidase_C19_UCH"/>
</dbReference>
<gene>
    <name evidence="5" type="ORF">ILUMI_20710</name>
</gene>
<dbReference type="SUPFAM" id="SSF54001">
    <property type="entry name" value="Cysteine proteinases"/>
    <property type="match status" value="1"/>
</dbReference>
<comment type="catalytic activity">
    <reaction evidence="1 2">
        <text>Thiol-dependent hydrolysis of ester, thioester, amide, peptide and isopeptide bonds formed by the C-terminal Gly of ubiquitin (a 76-residue protein attached to proteins as an intracellular targeting signal).</text>
        <dbReference type="EC" id="3.4.19.12"/>
    </reaction>
</comment>
<feature type="region of interest" description="Disordered" evidence="3">
    <location>
        <begin position="73"/>
        <end position="124"/>
    </location>
</feature>
<organism evidence="5 6">
    <name type="scientific">Ignelater luminosus</name>
    <name type="common">Cucubano</name>
    <name type="synonym">Pyrophorus luminosus</name>
    <dbReference type="NCBI Taxonomy" id="2038154"/>
    <lineage>
        <taxon>Eukaryota</taxon>
        <taxon>Metazoa</taxon>
        <taxon>Ecdysozoa</taxon>
        <taxon>Arthropoda</taxon>
        <taxon>Hexapoda</taxon>
        <taxon>Insecta</taxon>
        <taxon>Pterygota</taxon>
        <taxon>Neoptera</taxon>
        <taxon>Endopterygota</taxon>
        <taxon>Coleoptera</taxon>
        <taxon>Polyphaga</taxon>
        <taxon>Elateriformia</taxon>
        <taxon>Elateroidea</taxon>
        <taxon>Elateridae</taxon>
        <taxon>Agrypninae</taxon>
        <taxon>Pyrophorini</taxon>
        <taxon>Ignelater</taxon>
    </lineage>
</organism>
<feature type="compositionally biased region" description="Basic and acidic residues" evidence="3">
    <location>
        <begin position="351"/>
        <end position="360"/>
    </location>
</feature>
<feature type="compositionally biased region" description="Low complexity" evidence="3">
    <location>
        <begin position="518"/>
        <end position="537"/>
    </location>
</feature>
<dbReference type="FunFam" id="3.90.70.10:FF:000083">
    <property type="entry name" value="Uncharacterized protein, isoform B"/>
    <property type="match status" value="1"/>
</dbReference>
<evidence type="ECO:0000256" key="1">
    <source>
        <dbReference type="ARBA" id="ARBA00000707"/>
    </source>
</evidence>
<dbReference type="OrthoDB" id="10009867at2759"/>
<dbReference type="Proteomes" id="UP000801492">
    <property type="component" value="Unassembled WGS sequence"/>
</dbReference>
<keyword evidence="2" id="KW-0378">Hydrolase</keyword>
<keyword evidence="2" id="KW-0833">Ubl conjugation pathway</keyword>
<reference evidence="5" key="1">
    <citation type="submission" date="2019-08" db="EMBL/GenBank/DDBJ databases">
        <title>The genome of the North American firefly Photinus pyralis.</title>
        <authorList>
            <consortium name="Photinus pyralis genome working group"/>
            <person name="Fallon T.R."/>
            <person name="Sander Lower S.E."/>
            <person name="Weng J.-K."/>
        </authorList>
    </citation>
    <scope>NUCLEOTIDE SEQUENCE</scope>
    <source>
        <strain evidence="5">TRF0915ILg1</strain>
        <tissue evidence="5">Whole body</tissue>
    </source>
</reference>
<feature type="region of interest" description="Disordered" evidence="3">
    <location>
        <begin position="451"/>
        <end position="488"/>
    </location>
</feature>
<name>A0A8K0CK92_IGNLU</name>
<dbReference type="GO" id="GO:0006508">
    <property type="term" value="P:proteolysis"/>
    <property type="evidence" value="ECO:0007669"/>
    <property type="project" value="UniProtKB-KW"/>
</dbReference>
<dbReference type="Gene3D" id="3.90.70.10">
    <property type="entry name" value="Cysteine proteinases"/>
    <property type="match status" value="1"/>
</dbReference>
<evidence type="ECO:0000313" key="5">
    <source>
        <dbReference type="EMBL" id="KAF2885430.1"/>
    </source>
</evidence>
<feature type="compositionally biased region" description="Basic and acidic residues" evidence="3">
    <location>
        <begin position="77"/>
        <end position="93"/>
    </location>
</feature>
<protein>
    <recommendedName>
        <fullName evidence="2">Ubiquitin carboxyl-terminal hydrolase</fullName>
        <ecNumber evidence="2">3.4.19.12</ecNumber>
    </recommendedName>
</protein>